<evidence type="ECO:0000256" key="3">
    <source>
        <dbReference type="ARBA" id="ARBA00022676"/>
    </source>
</evidence>
<dbReference type="InterPro" id="IPR050396">
    <property type="entry name" value="Glycosyltr_51/Transpeptidase"/>
</dbReference>
<sequence length="770" mass="81325">MALLVVGGVVVGGVVLGGAAFAVGYATTDVPEPTALGQAATTTVYYADGTTPLGTFAEVNRTPVDRADIPDVMREAIIAAEDRSFYENRGVSPSGIVRAFVSNVTGNATQGGSTITQQYVKNYYTGDDTRSLERKVREAFIALKVDQELDKDQILTDYLNTIYYGRGAYGVQEAAQAYFGVDVGELDTAQAALLAGIVPSPSAYDPAVDAAAAQDRWDYVVDGMVATGALTQAERDALAFPETIEPQEEQTYAGPTGYLLQAVRDELTSRGGFTEDELDAGGLSITTTFDAGMQQAAVDAMDDEDAFPSEDRPDDVLAGLVSIDPADGAVRAMYGGADYLERQANAATFDTMQAGSIFKPFTLVAALEDGVSLRTRLDGRSGQYFDGYTSDGVTPKEVNNFDDEDEGYQNLVEATTTSTNTVYVPLNLAVGPDRTQDVAIRAGLPEDTVGLGDNAGNVLGTASPHVLDMARAYSTFAAQGVRTTPHVVAEVTQDGELEYRGQTDGERVFAEDVMADTTYALEQVVEDGSVSRTIDLDRPAAGKTGTSESARSAWFAGYTPQLATVVSVFTTKPDSEGGMDRWDDGSTGVVTGSSYPTRIWQEYMEVATDGMPVEDFPERADVGTRGLPSSTSSSSRDDEDDDAGPSRSSRSSSDEGDQDDDAPAVVQRDPGPTRAPEPTADPEPTQEPEVTAEPEPEPTPEATGEPVAPTRTADPDPDPDPEPEPTVPPETSGPTTEPGPRPTSTSRALGEPVRPEPGQPPVEPGTSTDG</sequence>
<evidence type="ECO:0000256" key="1">
    <source>
        <dbReference type="ARBA" id="ARBA00022645"/>
    </source>
</evidence>
<evidence type="ECO:0000313" key="12">
    <source>
        <dbReference type="EMBL" id="MEJ5945787.1"/>
    </source>
</evidence>
<dbReference type="InterPro" id="IPR036950">
    <property type="entry name" value="PBP_transglycosylase"/>
</dbReference>
<feature type="compositionally biased region" description="Acidic residues" evidence="9">
    <location>
        <begin position="684"/>
        <end position="698"/>
    </location>
</feature>
<dbReference type="PANTHER" id="PTHR32282">
    <property type="entry name" value="BINDING PROTEIN TRANSPEPTIDASE, PUTATIVE-RELATED"/>
    <property type="match status" value="1"/>
</dbReference>
<accession>A0ABU8RL09</accession>
<dbReference type="InterPro" id="IPR001264">
    <property type="entry name" value="Glyco_trans_51"/>
</dbReference>
<keyword evidence="1" id="KW-0121">Carboxypeptidase</keyword>
<feature type="region of interest" description="Disordered" evidence="9">
    <location>
        <begin position="610"/>
        <end position="770"/>
    </location>
</feature>
<dbReference type="Pfam" id="PF00912">
    <property type="entry name" value="Transgly"/>
    <property type="match status" value="1"/>
</dbReference>
<dbReference type="InterPro" id="IPR001460">
    <property type="entry name" value="PCN-bd_Tpept"/>
</dbReference>
<keyword evidence="13" id="KW-1185">Reference proteome</keyword>
<name>A0ABU8RL09_9ACTN</name>
<protein>
    <submittedName>
        <fullName evidence="12">Transglycosylase domain-containing protein</fullName>
        <ecNumber evidence="12">2.4.-.-</ecNumber>
    </submittedName>
</protein>
<evidence type="ECO:0000259" key="10">
    <source>
        <dbReference type="Pfam" id="PF00905"/>
    </source>
</evidence>
<keyword evidence="6" id="KW-0511">Multifunctional enzyme</keyword>
<dbReference type="EMBL" id="JBBIAA010000011">
    <property type="protein sequence ID" value="MEJ5945787.1"/>
    <property type="molecule type" value="Genomic_DNA"/>
</dbReference>
<dbReference type="Proteomes" id="UP001387100">
    <property type="component" value="Unassembled WGS sequence"/>
</dbReference>
<comment type="catalytic activity">
    <reaction evidence="8">
        <text>[GlcNAc-(1-&gt;4)-Mur2Ac(oyl-L-Ala-gamma-D-Glu-L-Lys-D-Ala-D-Ala)](n)-di-trans,octa-cis-undecaprenyl diphosphate + beta-D-GlcNAc-(1-&gt;4)-Mur2Ac(oyl-L-Ala-gamma-D-Glu-L-Lys-D-Ala-D-Ala)-di-trans,octa-cis-undecaprenyl diphosphate = [GlcNAc-(1-&gt;4)-Mur2Ac(oyl-L-Ala-gamma-D-Glu-L-Lys-D-Ala-D-Ala)](n+1)-di-trans,octa-cis-undecaprenyl diphosphate + di-trans,octa-cis-undecaprenyl diphosphate + H(+)</text>
        <dbReference type="Rhea" id="RHEA:23708"/>
        <dbReference type="Rhea" id="RHEA-COMP:9602"/>
        <dbReference type="Rhea" id="RHEA-COMP:9603"/>
        <dbReference type="ChEBI" id="CHEBI:15378"/>
        <dbReference type="ChEBI" id="CHEBI:58405"/>
        <dbReference type="ChEBI" id="CHEBI:60033"/>
        <dbReference type="ChEBI" id="CHEBI:78435"/>
        <dbReference type="EC" id="2.4.99.28"/>
    </reaction>
</comment>
<dbReference type="Gene3D" id="3.40.710.10">
    <property type="entry name" value="DD-peptidase/beta-lactamase superfamily"/>
    <property type="match status" value="1"/>
</dbReference>
<keyword evidence="2" id="KW-0645">Protease</keyword>
<dbReference type="EC" id="2.4.-.-" evidence="12"/>
<comment type="caution">
    <text evidence="12">The sequence shown here is derived from an EMBL/GenBank/DDBJ whole genome shotgun (WGS) entry which is preliminary data.</text>
</comment>
<dbReference type="PANTHER" id="PTHR32282:SF34">
    <property type="entry name" value="PENICILLIN-BINDING PROTEIN 1A"/>
    <property type="match status" value="1"/>
</dbReference>
<feature type="compositionally biased region" description="Low complexity" evidence="9">
    <location>
        <begin position="729"/>
        <end position="745"/>
    </location>
</feature>
<gene>
    <name evidence="12" type="ORF">WDZ17_10840</name>
</gene>
<keyword evidence="3 12" id="KW-0328">Glycosyltransferase</keyword>
<evidence type="ECO:0000259" key="11">
    <source>
        <dbReference type="Pfam" id="PF00912"/>
    </source>
</evidence>
<dbReference type="RefSeq" id="WP_339575171.1">
    <property type="nucleotide sequence ID" value="NZ_JBBIAA010000011.1"/>
</dbReference>
<proteinExistence type="predicted"/>
<dbReference type="GO" id="GO:0016757">
    <property type="term" value="F:glycosyltransferase activity"/>
    <property type="evidence" value="ECO:0007669"/>
    <property type="project" value="UniProtKB-KW"/>
</dbReference>
<comment type="catalytic activity">
    <reaction evidence="7">
        <text>Preferential cleavage: (Ac)2-L-Lys-D-Ala-|-D-Ala. Also transpeptidation of peptidyl-alanyl moieties that are N-acyl substituents of D-alanine.</text>
        <dbReference type="EC" id="3.4.16.4"/>
    </reaction>
</comment>
<organism evidence="12 13">
    <name type="scientific">Pseudokineococcus basanitobsidens</name>
    <dbReference type="NCBI Taxonomy" id="1926649"/>
    <lineage>
        <taxon>Bacteria</taxon>
        <taxon>Bacillati</taxon>
        <taxon>Actinomycetota</taxon>
        <taxon>Actinomycetes</taxon>
        <taxon>Kineosporiales</taxon>
        <taxon>Kineosporiaceae</taxon>
        <taxon>Pseudokineococcus</taxon>
    </lineage>
</organism>
<evidence type="ECO:0000256" key="2">
    <source>
        <dbReference type="ARBA" id="ARBA00022670"/>
    </source>
</evidence>
<evidence type="ECO:0000256" key="4">
    <source>
        <dbReference type="ARBA" id="ARBA00022679"/>
    </source>
</evidence>
<evidence type="ECO:0000313" key="13">
    <source>
        <dbReference type="Proteomes" id="UP001387100"/>
    </source>
</evidence>
<dbReference type="InterPro" id="IPR023346">
    <property type="entry name" value="Lysozyme-like_dom_sf"/>
</dbReference>
<evidence type="ECO:0000256" key="6">
    <source>
        <dbReference type="ARBA" id="ARBA00023268"/>
    </source>
</evidence>
<keyword evidence="5" id="KW-0378">Hydrolase</keyword>
<dbReference type="Gene3D" id="1.10.3810.10">
    <property type="entry name" value="Biosynthetic peptidoglycan transglycosylase-like"/>
    <property type="match status" value="1"/>
</dbReference>
<dbReference type="SUPFAM" id="SSF56601">
    <property type="entry name" value="beta-lactamase/transpeptidase-like"/>
    <property type="match status" value="1"/>
</dbReference>
<evidence type="ECO:0000256" key="9">
    <source>
        <dbReference type="SAM" id="MobiDB-lite"/>
    </source>
</evidence>
<evidence type="ECO:0000256" key="8">
    <source>
        <dbReference type="ARBA" id="ARBA00049902"/>
    </source>
</evidence>
<evidence type="ECO:0000256" key="7">
    <source>
        <dbReference type="ARBA" id="ARBA00034000"/>
    </source>
</evidence>
<feature type="domain" description="Penicillin-binding protein transpeptidase" evidence="10">
    <location>
        <begin position="320"/>
        <end position="571"/>
    </location>
</feature>
<keyword evidence="4 12" id="KW-0808">Transferase</keyword>
<evidence type="ECO:0000256" key="5">
    <source>
        <dbReference type="ARBA" id="ARBA00022801"/>
    </source>
</evidence>
<feature type="domain" description="Glycosyl transferase family 51" evidence="11">
    <location>
        <begin position="52"/>
        <end position="224"/>
    </location>
</feature>
<feature type="compositionally biased region" description="Low complexity" evidence="9">
    <location>
        <begin position="700"/>
        <end position="712"/>
    </location>
</feature>
<dbReference type="SUPFAM" id="SSF53955">
    <property type="entry name" value="Lysozyme-like"/>
    <property type="match status" value="1"/>
</dbReference>
<reference evidence="12 13" key="1">
    <citation type="journal article" date="2017" name="Int. J. Syst. Evol. Microbiol.">
        <title>Pseudokineococcus basanitobsidens sp. nov., isolated from volcanic rock.</title>
        <authorList>
            <person name="Lee D.W."/>
            <person name="Park M.Y."/>
            <person name="Kim J.J."/>
            <person name="Kim B.S."/>
        </authorList>
    </citation>
    <scope>NUCLEOTIDE SEQUENCE [LARGE SCALE GENOMIC DNA]</scope>
    <source>
        <strain evidence="12 13">DSM 103726</strain>
    </source>
</reference>
<dbReference type="InterPro" id="IPR012338">
    <property type="entry name" value="Beta-lactam/transpept-like"/>
</dbReference>
<dbReference type="Pfam" id="PF00905">
    <property type="entry name" value="Transpeptidase"/>
    <property type="match status" value="1"/>
</dbReference>